<proteinExistence type="predicted"/>
<reference evidence="1" key="1">
    <citation type="submission" date="2018-05" db="EMBL/GenBank/DDBJ databases">
        <authorList>
            <person name="Lanie J.A."/>
            <person name="Ng W.-L."/>
            <person name="Kazmierczak K.M."/>
            <person name="Andrzejewski T.M."/>
            <person name="Davidsen T.M."/>
            <person name="Wayne K.J."/>
            <person name="Tettelin H."/>
            <person name="Glass J.I."/>
            <person name="Rusch D."/>
            <person name="Podicherti R."/>
            <person name="Tsui H.-C.T."/>
            <person name="Winkler M.E."/>
        </authorList>
    </citation>
    <scope>NUCLEOTIDE SEQUENCE</scope>
</reference>
<accession>A0A381XL38</accession>
<protein>
    <submittedName>
        <fullName evidence="1">Uncharacterized protein</fullName>
    </submittedName>
</protein>
<sequence length="58" mass="5918">MSPSQMMVALTAPGAISTILLIQSAAIKPSPNNSVGSPISQISINKSYAEETSTKIAA</sequence>
<evidence type="ECO:0000313" key="1">
    <source>
        <dbReference type="EMBL" id="SVA64907.1"/>
    </source>
</evidence>
<organism evidence="1">
    <name type="scientific">marine metagenome</name>
    <dbReference type="NCBI Taxonomy" id="408172"/>
    <lineage>
        <taxon>unclassified sequences</taxon>
        <taxon>metagenomes</taxon>
        <taxon>ecological metagenomes</taxon>
    </lineage>
</organism>
<dbReference type="AlphaFoldDB" id="A0A381XL38"/>
<name>A0A381XL38_9ZZZZ</name>
<dbReference type="EMBL" id="UINC01015408">
    <property type="protein sequence ID" value="SVA64907.1"/>
    <property type="molecule type" value="Genomic_DNA"/>
</dbReference>
<gene>
    <name evidence="1" type="ORF">METZ01_LOCUS117761</name>
</gene>